<accession>A0A9W6XFI5</accession>
<reference evidence="2" key="1">
    <citation type="submission" date="2023-04" db="EMBL/GenBank/DDBJ databases">
        <title>Phytophthora lilii NBRC 32176.</title>
        <authorList>
            <person name="Ichikawa N."/>
            <person name="Sato H."/>
            <person name="Tonouchi N."/>
        </authorList>
    </citation>
    <scope>NUCLEOTIDE SEQUENCE</scope>
    <source>
        <strain evidence="2">NBRC 32176</strain>
    </source>
</reference>
<keyword evidence="3" id="KW-1185">Reference proteome</keyword>
<feature type="region of interest" description="Disordered" evidence="1">
    <location>
        <begin position="92"/>
        <end position="151"/>
    </location>
</feature>
<evidence type="ECO:0000313" key="3">
    <source>
        <dbReference type="Proteomes" id="UP001165083"/>
    </source>
</evidence>
<evidence type="ECO:0000256" key="1">
    <source>
        <dbReference type="SAM" id="MobiDB-lite"/>
    </source>
</evidence>
<comment type="caution">
    <text evidence="2">The sequence shown here is derived from an EMBL/GenBank/DDBJ whole genome shotgun (WGS) entry which is preliminary data.</text>
</comment>
<dbReference type="AlphaFoldDB" id="A0A9W6XFI5"/>
<feature type="compositionally biased region" description="Basic and acidic residues" evidence="1">
    <location>
        <begin position="38"/>
        <end position="50"/>
    </location>
</feature>
<evidence type="ECO:0000313" key="2">
    <source>
        <dbReference type="EMBL" id="GMF37532.1"/>
    </source>
</evidence>
<dbReference type="Proteomes" id="UP001165083">
    <property type="component" value="Unassembled WGS sequence"/>
</dbReference>
<dbReference type="OrthoDB" id="121519at2759"/>
<feature type="compositionally biased region" description="Basic residues" evidence="1">
    <location>
        <begin position="115"/>
        <end position="130"/>
    </location>
</feature>
<feature type="region of interest" description="Disordered" evidence="1">
    <location>
        <begin position="31"/>
        <end position="74"/>
    </location>
</feature>
<protein>
    <submittedName>
        <fullName evidence="2">Unnamed protein product</fullName>
    </submittedName>
</protein>
<sequence>MRRDIINKKRKQHINSKFRFVLYFSSAAETKAATNPRDVGDADGRERAGKVVDGYGADKLARPPEVVHSGGRDGELLDKVDVAYRDVKLDEQENNKTLEKQEGKRSDEEALPGKNGKKTKKVKRSVKTPHKSTQPAIKIGGERHPVSLPKTSDGDKLFTSGFYSVLSGDTKYISGKQFKRLMKKPNDIECVFIIRPKTEKESGDDAQVQIDIDSYREHPAYPVLLKHKFVFQKKLPSALPPRGHGEHVIKVDTDELIFRRQWRLSPAQEKVTMDWVCGLEASKRLRSAESKSSE</sequence>
<organism evidence="2 3">
    <name type="scientific">Phytophthora lilii</name>
    <dbReference type="NCBI Taxonomy" id="2077276"/>
    <lineage>
        <taxon>Eukaryota</taxon>
        <taxon>Sar</taxon>
        <taxon>Stramenopiles</taxon>
        <taxon>Oomycota</taxon>
        <taxon>Peronosporomycetes</taxon>
        <taxon>Peronosporales</taxon>
        <taxon>Peronosporaceae</taxon>
        <taxon>Phytophthora</taxon>
    </lineage>
</organism>
<feature type="compositionally biased region" description="Basic and acidic residues" evidence="1">
    <location>
        <begin position="92"/>
        <end position="108"/>
    </location>
</feature>
<name>A0A9W6XFI5_9STRA</name>
<gene>
    <name evidence="2" type="ORF">Plil01_001579300</name>
</gene>
<proteinExistence type="predicted"/>
<dbReference type="EMBL" id="BSXW01001548">
    <property type="protein sequence ID" value="GMF37532.1"/>
    <property type="molecule type" value="Genomic_DNA"/>
</dbReference>